<dbReference type="Pfam" id="PF00724">
    <property type="entry name" value="Oxidored_FMN"/>
    <property type="match status" value="1"/>
</dbReference>
<dbReference type="PANTHER" id="PTHR43656">
    <property type="entry name" value="BINDING OXIDOREDUCTASE, PUTATIVE (AFU_ORTHOLOGUE AFUA_2G08260)-RELATED"/>
    <property type="match status" value="1"/>
</dbReference>
<dbReference type="InterPro" id="IPR051799">
    <property type="entry name" value="NADH_flavin_oxidoreductase"/>
</dbReference>
<dbReference type="InterPro" id="IPR013785">
    <property type="entry name" value="Aldolase_TIM"/>
</dbReference>
<evidence type="ECO:0000313" key="5">
    <source>
        <dbReference type="Proteomes" id="UP000307999"/>
    </source>
</evidence>
<evidence type="ECO:0000259" key="3">
    <source>
        <dbReference type="Pfam" id="PF00724"/>
    </source>
</evidence>
<dbReference type="OrthoDB" id="8523426at2"/>
<name>A0A4U1B2C3_9GAMM</name>
<dbReference type="EMBL" id="SWDB01000035">
    <property type="protein sequence ID" value="TKB43663.1"/>
    <property type="molecule type" value="Genomic_DNA"/>
</dbReference>
<gene>
    <name evidence="4" type="ORF">E8M12_14425</name>
</gene>
<feature type="domain" description="NADH:flavin oxidoreductase/NADH oxidase N-terminal" evidence="3">
    <location>
        <begin position="6"/>
        <end position="334"/>
    </location>
</feature>
<keyword evidence="2" id="KW-0560">Oxidoreductase</keyword>
<reference evidence="4 5" key="1">
    <citation type="submission" date="2019-04" db="EMBL/GenBank/DDBJ databases">
        <title>Thalassotalea guangxiensis sp. nov., isolated from sediment of the coastal wetland.</title>
        <authorList>
            <person name="Zheng S."/>
            <person name="Zhang D."/>
        </authorList>
    </citation>
    <scope>NUCLEOTIDE SEQUENCE [LARGE SCALE GENOMIC DNA]</scope>
    <source>
        <strain evidence="4 5">ZS-4</strain>
    </source>
</reference>
<accession>A0A4U1B2C3</accession>
<dbReference type="RefSeq" id="WP_136736974.1">
    <property type="nucleotide sequence ID" value="NZ_SWDB01000035.1"/>
</dbReference>
<dbReference type="SUPFAM" id="SSF51395">
    <property type="entry name" value="FMN-linked oxidoreductases"/>
    <property type="match status" value="1"/>
</dbReference>
<dbReference type="Proteomes" id="UP000307999">
    <property type="component" value="Unassembled WGS sequence"/>
</dbReference>
<protein>
    <submittedName>
        <fullName evidence="4">NADH:flavin oxidoreductase/NADH oxidase family protein</fullName>
    </submittedName>
</protein>
<evidence type="ECO:0000313" key="4">
    <source>
        <dbReference type="EMBL" id="TKB43663.1"/>
    </source>
</evidence>
<organism evidence="4 5">
    <name type="scientific">Thalassotalea mangrovi</name>
    <dbReference type="NCBI Taxonomy" id="2572245"/>
    <lineage>
        <taxon>Bacteria</taxon>
        <taxon>Pseudomonadati</taxon>
        <taxon>Pseudomonadota</taxon>
        <taxon>Gammaproteobacteria</taxon>
        <taxon>Alteromonadales</taxon>
        <taxon>Colwelliaceae</taxon>
        <taxon>Thalassotalea</taxon>
    </lineage>
</organism>
<dbReference type="CDD" id="cd04733">
    <property type="entry name" value="OYE_like_2_FMN"/>
    <property type="match status" value="1"/>
</dbReference>
<dbReference type="AlphaFoldDB" id="A0A4U1B2C3"/>
<keyword evidence="1" id="KW-0285">Flavoprotein</keyword>
<dbReference type="Gene3D" id="3.20.20.70">
    <property type="entry name" value="Aldolase class I"/>
    <property type="match status" value="1"/>
</dbReference>
<keyword evidence="5" id="KW-1185">Reference proteome</keyword>
<evidence type="ECO:0000256" key="2">
    <source>
        <dbReference type="ARBA" id="ARBA00023002"/>
    </source>
</evidence>
<dbReference type="GO" id="GO:0016491">
    <property type="term" value="F:oxidoreductase activity"/>
    <property type="evidence" value="ECO:0007669"/>
    <property type="project" value="UniProtKB-KW"/>
</dbReference>
<sequence length="411" mass="45498">MLLSPFTPLKLPNGQVIKNRLVKAAMEENLGDAELKPSSELVHLYRQWMRGGVGAMITGNVMVDHLAMTGPGGIALEADSELEMFREWSSVVDKGECKIIMQINHPGRQVYKRQGGKALAPSAIPLDMGKHSNLFAEPVAMTEADIEDIIKRFVQTSKQAQKAGFNGVQVHAAHGYLLNQFLSPKTNQRQDNWGGGIENRARLLLTIIKQIRQAVGADFIVAVKLNSADFQRGGFSCDDAAEVINMLNQEQVDFVEISGGNYEAPAMQGRGADEHTLAREAYFLTFAQQLQKVAQMPLMVTGGISNYSTASKVLASKVDLVGMASALAIQPDLPLWWQSRTEFKPKLPKVKLKDKTMTALATMATIRRHLSRHGHGKFSRPIHPVVSLVLDQMKLARLNKRYRKNYIDKAN</sequence>
<proteinExistence type="predicted"/>
<dbReference type="PANTHER" id="PTHR43656:SF2">
    <property type="entry name" value="BINDING OXIDOREDUCTASE, PUTATIVE (AFU_ORTHOLOGUE AFUA_2G08260)-RELATED"/>
    <property type="match status" value="1"/>
</dbReference>
<evidence type="ECO:0000256" key="1">
    <source>
        <dbReference type="ARBA" id="ARBA00022630"/>
    </source>
</evidence>
<dbReference type="GO" id="GO:0010181">
    <property type="term" value="F:FMN binding"/>
    <property type="evidence" value="ECO:0007669"/>
    <property type="project" value="InterPro"/>
</dbReference>
<comment type="caution">
    <text evidence="4">The sequence shown here is derived from an EMBL/GenBank/DDBJ whole genome shotgun (WGS) entry which is preliminary data.</text>
</comment>
<dbReference type="InterPro" id="IPR001155">
    <property type="entry name" value="OxRdtase_FMN_N"/>
</dbReference>